<accession>A0ACB7J0D1</accession>
<reference evidence="1 2" key="1">
    <citation type="journal article" date="2021" name="Appl. Environ. Microbiol.">
        <title>Genetic linkage and physical mapping for an oyster mushroom Pleurotus cornucopiae and QTL analysis for the trait cap color.</title>
        <authorList>
            <person name="Zhang Y."/>
            <person name="Gao W."/>
            <person name="Sonnenberg A."/>
            <person name="Chen Q."/>
            <person name="Zhang J."/>
            <person name="Huang C."/>
        </authorList>
    </citation>
    <scope>NUCLEOTIDE SEQUENCE [LARGE SCALE GENOMIC DNA]</scope>
    <source>
        <strain evidence="1">CCMSSC00406</strain>
    </source>
</reference>
<dbReference type="Proteomes" id="UP000824881">
    <property type="component" value="Unassembled WGS sequence"/>
</dbReference>
<comment type="caution">
    <text evidence="1">The sequence shown here is derived from an EMBL/GenBank/DDBJ whole genome shotgun (WGS) entry which is preliminary data.</text>
</comment>
<evidence type="ECO:0000313" key="2">
    <source>
        <dbReference type="Proteomes" id="UP000824881"/>
    </source>
</evidence>
<evidence type="ECO:0000313" key="1">
    <source>
        <dbReference type="EMBL" id="KAG9224003.1"/>
    </source>
</evidence>
<gene>
    <name evidence="1" type="ORF">CCMSSC00406_0004381</name>
</gene>
<proteinExistence type="predicted"/>
<keyword evidence="2" id="KW-1185">Reference proteome</keyword>
<organism evidence="1 2">
    <name type="scientific">Pleurotus cornucopiae</name>
    <name type="common">Cornucopia mushroom</name>
    <dbReference type="NCBI Taxonomy" id="5321"/>
    <lineage>
        <taxon>Eukaryota</taxon>
        <taxon>Fungi</taxon>
        <taxon>Dikarya</taxon>
        <taxon>Basidiomycota</taxon>
        <taxon>Agaricomycotina</taxon>
        <taxon>Agaricomycetes</taxon>
        <taxon>Agaricomycetidae</taxon>
        <taxon>Agaricales</taxon>
        <taxon>Pleurotineae</taxon>
        <taxon>Pleurotaceae</taxon>
        <taxon>Pleurotus</taxon>
    </lineage>
</organism>
<dbReference type="EMBL" id="WQMT02000004">
    <property type="protein sequence ID" value="KAG9224003.1"/>
    <property type="molecule type" value="Genomic_DNA"/>
</dbReference>
<name>A0ACB7J0D1_PLECO</name>
<sequence>MLSSALSPSALLIPHGLTILALATTHPAYRKLVFAQILAFVAYNIHTATTVSPSTDWPLAFSLTALVFAGSDFLLLTKSYANLHKKGQVGNIEEQPTFARIKWAMSLLTNQRMIGWTVEPARVLPSPPQAARGSRLHFVGEQTFELMLELLIVNILGIGFAMTPALSPEGPSLTSCAWFWRSVHVANLTALTRYAISAGHRALSLLLIAFGLEEPAEFRPLCGRWRDAYTLRRFWGRTWHQVLRRTLTSHGRFVALEVLKLKPGSKASTYTQLYVAFSLSGVIHFWADVIPLGRWNAGTMKFFVLQAIGIHCEDILIAWATKVGLRPSRLWRFLGYILVWQWFAWCLPNWLDTLVKARVFGAGPQIPIIQTVLSSARR</sequence>
<protein>
    <submittedName>
        <fullName evidence="1">Uncharacterized protein</fullName>
    </submittedName>
</protein>